<dbReference type="STRING" id="1307761.L21SP2_2408"/>
<evidence type="ECO:0000313" key="1">
    <source>
        <dbReference type="EMBL" id="AHC15761.1"/>
    </source>
</evidence>
<reference evidence="1 2" key="1">
    <citation type="journal article" date="2015" name="Stand. Genomic Sci.">
        <title>Complete genome sequence and description of Salinispira pacifica gen. nov., sp. nov., a novel spirochaete isolated form a hypersaline microbial mat.</title>
        <authorList>
            <person name="Ben Hania W."/>
            <person name="Joseph M."/>
            <person name="Schumann P."/>
            <person name="Bunk B."/>
            <person name="Fiebig A."/>
            <person name="Sproer C."/>
            <person name="Klenk H.P."/>
            <person name="Fardeau M.L."/>
            <person name="Spring S."/>
        </authorList>
    </citation>
    <scope>NUCLEOTIDE SEQUENCE [LARGE SCALE GENOMIC DNA]</scope>
    <source>
        <strain evidence="1 2">L21-RPul-D2</strain>
    </source>
</reference>
<dbReference type="HOGENOM" id="CLU_936174_0_0_12"/>
<dbReference type="PATRIC" id="fig|1307761.3.peg.2400"/>
<accession>V5WKP1</accession>
<proteinExistence type="predicted"/>
<dbReference type="KEGG" id="slr:L21SP2_2408"/>
<dbReference type="Proteomes" id="UP000018680">
    <property type="component" value="Chromosome"/>
</dbReference>
<sequence length="294" mass="34782">MPEQQLHLGDWLPYKEDRNAGKGGRSFYFFDFDDNILHLDTRLILFHRDDHSELEISSEDLSRHGAGIGKKGPFRDYYINNDDRTGSFRNFRDMPLNFRRLIRRTPQTLTEDLRTALLKPVWDWHGPSWNHFFYAVLNRRPVSIITARGHSPRTLRNALNELTRQEHLYRRPNILSLYPVTNPRLRRRIFQDPEYRKPVSELKSLALFRAVEDAFRKYGRNPYHRFGVSDDDPANIREITNTLIQVKKRYPENAFFVIDTSGEGVQKTEIFPDHVESSRKIGLSDALNYQLFDF</sequence>
<protein>
    <submittedName>
        <fullName evidence="1">Uncharacterized protein</fullName>
    </submittedName>
</protein>
<organism evidence="1 2">
    <name type="scientific">Salinispira pacifica</name>
    <dbReference type="NCBI Taxonomy" id="1307761"/>
    <lineage>
        <taxon>Bacteria</taxon>
        <taxon>Pseudomonadati</taxon>
        <taxon>Spirochaetota</taxon>
        <taxon>Spirochaetia</taxon>
        <taxon>Spirochaetales</taxon>
        <taxon>Spirochaetaceae</taxon>
        <taxon>Salinispira</taxon>
    </lineage>
</organism>
<dbReference type="EMBL" id="CP006939">
    <property type="protein sequence ID" value="AHC15761.1"/>
    <property type="molecule type" value="Genomic_DNA"/>
</dbReference>
<dbReference type="OrthoDB" id="7625785at2"/>
<evidence type="ECO:0000313" key="2">
    <source>
        <dbReference type="Proteomes" id="UP000018680"/>
    </source>
</evidence>
<dbReference type="RefSeq" id="WP_024268665.1">
    <property type="nucleotide sequence ID" value="NC_023035.1"/>
</dbReference>
<name>V5WKP1_9SPIO</name>
<keyword evidence="2" id="KW-1185">Reference proteome</keyword>
<dbReference type="eggNOG" id="ENOG502ZCKA">
    <property type="taxonomic scope" value="Bacteria"/>
</dbReference>
<gene>
    <name evidence="1" type="ORF">L21SP2_2408</name>
</gene>
<dbReference type="AlphaFoldDB" id="V5WKP1"/>